<dbReference type="InterPro" id="IPR032710">
    <property type="entry name" value="NTF2-like_dom_sf"/>
</dbReference>
<dbReference type="EMBL" id="CP133548">
    <property type="protein sequence ID" value="WMS87866.1"/>
    <property type="molecule type" value="Genomic_DNA"/>
</dbReference>
<dbReference type="Pfam" id="PF14534">
    <property type="entry name" value="DUF4440"/>
    <property type="match status" value="1"/>
</dbReference>
<sequence>MNNTLFSLLLLWLTIASGSVLSDANSSQWNEEQLAIIELNRWLPLSLDKEGFNAFSEYFHPEYTNWYMKGDKQSLVDRDEYLSRVKAWHDQGNYATKSEVTPISIEVFCDIAYIRFIQVEHFAHKEKEPTMFIGQFASLLKKHNGQWKMYRTSFQERYRGPLKNSE</sequence>
<evidence type="ECO:0000313" key="3">
    <source>
        <dbReference type="EMBL" id="WMS87866.1"/>
    </source>
</evidence>
<dbReference type="InterPro" id="IPR027843">
    <property type="entry name" value="DUF4440"/>
</dbReference>
<feature type="chain" id="PRO_5041413079" evidence="1">
    <location>
        <begin position="23"/>
        <end position="166"/>
    </location>
</feature>
<evidence type="ECO:0000256" key="1">
    <source>
        <dbReference type="SAM" id="SignalP"/>
    </source>
</evidence>
<dbReference type="SUPFAM" id="SSF54427">
    <property type="entry name" value="NTF2-like"/>
    <property type="match status" value="1"/>
</dbReference>
<reference evidence="3 4" key="1">
    <citation type="submission" date="2023-08" db="EMBL/GenBank/DDBJ databases">
        <title>Pleionea litopenaei sp. nov., isolated from stomach of juvenile Litopenaeus vannamei.</title>
        <authorList>
            <person name="Rho A.M."/>
            <person name="Hwang C.Y."/>
        </authorList>
    </citation>
    <scope>NUCLEOTIDE SEQUENCE [LARGE SCALE GENOMIC DNA]</scope>
    <source>
        <strain evidence="3 4">HL-JVS1</strain>
    </source>
</reference>
<keyword evidence="1" id="KW-0732">Signal</keyword>
<feature type="signal peptide" evidence="1">
    <location>
        <begin position="1"/>
        <end position="22"/>
    </location>
</feature>
<dbReference type="KEGG" id="plei:Q9312_02815"/>
<evidence type="ECO:0000313" key="4">
    <source>
        <dbReference type="Proteomes" id="UP001239782"/>
    </source>
</evidence>
<name>A0AA51X7G7_9GAMM</name>
<keyword evidence="4" id="KW-1185">Reference proteome</keyword>
<dbReference type="AlphaFoldDB" id="A0AA51X7G7"/>
<accession>A0AA51X7G7</accession>
<dbReference type="Proteomes" id="UP001239782">
    <property type="component" value="Chromosome"/>
</dbReference>
<evidence type="ECO:0000259" key="2">
    <source>
        <dbReference type="Pfam" id="PF14534"/>
    </source>
</evidence>
<organism evidence="3 4">
    <name type="scientific">Pleionea litopenaei</name>
    <dbReference type="NCBI Taxonomy" id="3070815"/>
    <lineage>
        <taxon>Bacteria</taxon>
        <taxon>Pseudomonadati</taxon>
        <taxon>Pseudomonadota</taxon>
        <taxon>Gammaproteobacteria</taxon>
        <taxon>Oceanospirillales</taxon>
        <taxon>Pleioneaceae</taxon>
        <taxon>Pleionea</taxon>
    </lineage>
</organism>
<proteinExistence type="predicted"/>
<dbReference type="Gene3D" id="3.10.450.50">
    <property type="match status" value="1"/>
</dbReference>
<feature type="domain" description="DUF4440" evidence="2">
    <location>
        <begin position="51"/>
        <end position="149"/>
    </location>
</feature>
<gene>
    <name evidence="3" type="ORF">Q9312_02815</name>
</gene>
<protein>
    <submittedName>
        <fullName evidence="3">Nuclear transport factor 2 family protein</fullName>
    </submittedName>
</protein>
<dbReference type="RefSeq" id="WP_309203024.1">
    <property type="nucleotide sequence ID" value="NZ_CP133548.1"/>
</dbReference>